<name>A0A7S4IEL5_9STRA</name>
<sequence>MHVLPCSVALPQRHSSRLETHPFVSLTKNTRSIDTSMGSAEWNPPSLSSVQHSLKRKLPCSIDDLPPSLLPTLSGTVAFASALAASTFAQLRILGISTGSIPPVPTLLGLGSVGAASVLSQWAAVGTYDALRRGWVGNGDRRTGKRWSGSSAEASNHSHLGCNPHTLRVCAFGLVAFKLLGGRFWSISPSSYTHLGSFARASLPATMKYGTAKERAAIERLGRSFGCHTCGSRMIFSRLPGSSAVRFHADHMPPKAVAEQMNRRWYRQALGQTVRQRFYPQCVSCSNEQGGILSSASNELRKHMASRNWMQRIMGGAAGVAPNLKGAGGGRAAYFHGFSPRMHHIAGGVVAAVTVWDAEEEDVLDGNTRRFERLEDALMDRCSHAWYWVRDSLS</sequence>
<proteinExistence type="predicted"/>
<gene>
    <name evidence="1" type="ORF">OAUR00152_LOCUS10529</name>
</gene>
<accession>A0A7S4IEL5</accession>
<dbReference type="AlphaFoldDB" id="A0A7S4IEL5"/>
<organism evidence="1">
    <name type="scientific">Odontella aurita</name>
    <dbReference type="NCBI Taxonomy" id="265563"/>
    <lineage>
        <taxon>Eukaryota</taxon>
        <taxon>Sar</taxon>
        <taxon>Stramenopiles</taxon>
        <taxon>Ochrophyta</taxon>
        <taxon>Bacillariophyta</taxon>
        <taxon>Mediophyceae</taxon>
        <taxon>Biddulphiophycidae</taxon>
        <taxon>Eupodiscales</taxon>
        <taxon>Odontellaceae</taxon>
        <taxon>Odontella</taxon>
    </lineage>
</organism>
<dbReference type="EMBL" id="HBKQ01015472">
    <property type="protein sequence ID" value="CAE2226959.1"/>
    <property type="molecule type" value="Transcribed_RNA"/>
</dbReference>
<dbReference type="PANTHER" id="PTHR38585">
    <property type="entry name" value="TRANSMEMBRANE PROTEIN"/>
    <property type="match status" value="1"/>
</dbReference>
<evidence type="ECO:0000313" key="1">
    <source>
        <dbReference type="EMBL" id="CAE2226959.1"/>
    </source>
</evidence>
<protein>
    <submittedName>
        <fullName evidence="1">Uncharacterized protein</fullName>
    </submittedName>
</protein>
<dbReference type="PANTHER" id="PTHR38585:SF1">
    <property type="entry name" value="TRANSMEMBRANE PROTEIN"/>
    <property type="match status" value="1"/>
</dbReference>
<reference evidence="1" key="1">
    <citation type="submission" date="2021-01" db="EMBL/GenBank/DDBJ databases">
        <authorList>
            <person name="Corre E."/>
            <person name="Pelletier E."/>
            <person name="Niang G."/>
            <person name="Scheremetjew M."/>
            <person name="Finn R."/>
            <person name="Kale V."/>
            <person name="Holt S."/>
            <person name="Cochrane G."/>
            <person name="Meng A."/>
            <person name="Brown T."/>
            <person name="Cohen L."/>
        </authorList>
    </citation>
    <scope>NUCLEOTIDE SEQUENCE</scope>
    <source>
        <strain evidence="1">Isolate 1302-5</strain>
    </source>
</reference>